<protein>
    <submittedName>
        <fullName evidence="5">Cellobiose phosphorylase</fullName>
    </submittedName>
</protein>
<dbReference type="Gene3D" id="2.70.98.40">
    <property type="entry name" value="Glycoside hydrolase, family 65, N-terminal domain"/>
    <property type="match status" value="1"/>
</dbReference>
<dbReference type="InterPro" id="IPR052047">
    <property type="entry name" value="GH94_Enzymes"/>
</dbReference>
<evidence type="ECO:0000259" key="4">
    <source>
        <dbReference type="Pfam" id="PF17167"/>
    </source>
</evidence>
<dbReference type="InterPro" id="IPR037018">
    <property type="entry name" value="GH65_N"/>
</dbReference>
<dbReference type="GO" id="GO:0016757">
    <property type="term" value="F:glycosyltransferase activity"/>
    <property type="evidence" value="ECO:0007669"/>
    <property type="project" value="UniProtKB-KW"/>
</dbReference>
<feature type="domain" description="Glycosyl hydrolase 94 catalytic" evidence="4">
    <location>
        <begin position="630"/>
        <end position="813"/>
    </location>
</feature>
<dbReference type="AlphaFoldDB" id="A0A0M1P0J2"/>
<dbReference type="SUPFAM" id="SSF48208">
    <property type="entry name" value="Six-hairpin glycosidases"/>
    <property type="match status" value="1"/>
</dbReference>
<dbReference type="PANTHER" id="PTHR37469">
    <property type="entry name" value="CELLOBIONIC ACID PHOSPHORYLASE-RELATED"/>
    <property type="match status" value="1"/>
</dbReference>
<accession>A0A0M1P0J2</accession>
<dbReference type="GO" id="GO:0030246">
    <property type="term" value="F:carbohydrate binding"/>
    <property type="evidence" value="ECO:0007669"/>
    <property type="project" value="InterPro"/>
</dbReference>
<evidence type="ECO:0000256" key="2">
    <source>
        <dbReference type="ARBA" id="ARBA00022679"/>
    </source>
</evidence>
<evidence type="ECO:0000259" key="3">
    <source>
        <dbReference type="Pfam" id="PF06165"/>
    </source>
</evidence>
<reference evidence="6" key="1">
    <citation type="submission" date="2015-08" db="EMBL/GenBank/DDBJ databases">
        <title>Genome sequencing project for genomic taxonomy and phylogenomics of Bacillus-like bacteria.</title>
        <authorList>
            <person name="Liu B."/>
            <person name="Wang J."/>
            <person name="Zhu Y."/>
            <person name="Liu G."/>
            <person name="Chen Q."/>
            <person name="Chen Z."/>
            <person name="Lan J."/>
            <person name="Che J."/>
            <person name="Ge C."/>
            <person name="Shi H."/>
            <person name="Pan Z."/>
            <person name="Liu X."/>
        </authorList>
    </citation>
    <scope>NUCLEOTIDE SEQUENCE [LARGE SCALE GENOMIC DNA]</scope>
    <source>
        <strain evidence="6">FJAT-22460</strain>
    </source>
</reference>
<dbReference type="Pfam" id="PF17167">
    <property type="entry name" value="Glyco_hydro_94"/>
    <property type="match status" value="1"/>
</dbReference>
<proteinExistence type="predicted"/>
<keyword evidence="6" id="KW-1185">Reference proteome</keyword>
<feature type="domain" description="Glycosyl hydrolase 94 supersandwich" evidence="3">
    <location>
        <begin position="62"/>
        <end position="303"/>
    </location>
</feature>
<keyword evidence="1" id="KW-0328">Glycosyltransferase</keyword>
<sequence length="916" mass="103048">MTQKKLTAGWTFTGKHGEFQLANPDRSSYLYFPLVNEAGMMSSITPTWHGDSKADQNSFLLAPVSAEDLHNSRAGRNFWVYIEGKGAWSAAGNSASQITSRIGNMDEADEVHLEAGLLWHRVTRQNKKFGIRAEATSFVPMTDDKVELMQVKITNISDKDIGVTPTAAIPFYARSADDIRDHRHVTSLLHRTYTMKHGVEVQPTLSFDERGHRVNETAYSVLGSEADGTAPVGYFPIGEEFIGEGGSYDWPEAIVTNAAAHETSGAEIDGYESVGALRFKDRILAPGESLSYVIAMAITNGRVNEEQYEKDYLSAARFDALLEDNKQFWQAKVGTVEFYSGDSNHDEWMKWVTLQPVLRRLFGCSFLPHHDYGRGGRGWRDLWQDCLALLIMEPQDVRNLLWNNYAGVRMDGSNATIIGSKPGDFRADRNNIPRVWMDHGAWPFLTTKLYLDQSGDTEFLFEPQTYFKDSFVKRAKARDDRWAPEAGQQLKTADGAVYTGTILEHILIQNVIPFYHVGAHNNILLEGADWNDGLDMATKLGESVTFTAFYAGNLKDLSDMLLQVKQMTGVSHVEINEEMLDLLDTLTAEKVDYASIADKRERLERYYNTVLTTVSGVKVSVDIEQLAADLMKKADWMISHLRQNEWIQNSEGYSWFNGYYNNDGERVEGDTPGGVRMTLTGQVFPIMSGVATEEQIRETVQSVDQFLKDDKIGYRLNSRFGGIQQNLGRAFGFAFGHKENGAMFSHMTVMYANALYKRGFVREGRTVLESVYELSSDFERSRIYPGIPEYINAKGRGMYHFLTGSASWLLLTELTEVFGVKGKLGKLLLEPKLVEQQFDMNGEASVETLFADKKLRIIYRNASKLDYGQYRVQEVKLNGEIISYAAAGHGCLLDRQLLSALADDQLHTIEVTLFAK</sequence>
<dbReference type="EMBL" id="LIUT01000001">
    <property type="protein sequence ID" value="KOR87790.1"/>
    <property type="molecule type" value="Genomic_DNA"/>
</dbReference>
<dbReference type="CDD" id="cd11749">
    <property type="entry name" value="GH94N_LBP_like"/>
    <property type="match status" value="1"/>
</dbReference>
<dbReference type="Pfam" id="PF06165">
    <property type="entry name" value="GH94_b-supersand"/>
    <property type="match status" value="1"/>
</dbReference>
<evidence type="ECO:0000313" key="5">
    <source>
        <dbReference type="EMBL" id="KOR87790.1"/>
    </source>
</evidence>
<dbReference type="Gene3D" id="1.50.10.10">
    <property type="match status" value="1"/>
</dbReference>
<dbReference type="InterPro" id="IPR010383">
    <property type="entry name" value="Glyco_hydrolase_94_b-supersand"/>
</dbReference>
<dbReference type="OrthoDB" id="9762900at2"/>
<dbReference type="SUPFAM" id="SSF74650">
    <property type="entry name" value="Galactose mutarotase-like"/>
    <property type="match status" value="1"/>
</dbReference>
<dbReference type="RefSeq" id="WP_054400845.1">
    <property type="nucleotide sequence ID" value="NZ_LIUT01000001.1"/>
</dbReference>
<dbReference type="Proteomes" id="UP000036932">
    <property type="component" value="Unassembled WGS sequence"/>
</dbReference>
<evidence type="ECO:0000256" key="1">
    <source>
        <dbReference type="ARBA" id="ARBA00022676"/>
    </source>
</evidence>
<dbReference type="GO" id="GO:0005975">
    <property type="term" value="P:carbohydrate metabolic process"/>
    <property type="evidence" value="ECO:0007669"/>
    <property type="project" value="InterPro"/>
</dbReference>
<evidence type="ECO:0000313" key="6">
    <source>
        <dbReference type="Proteomes" id="UP000036932"/>
    </source>
</evidence>
<dbReference type="InterPro" id="IPR033432">
    <property type="entry name" value="GH94_catalytic"/>
</dbReference>
<dbReference type="InterPro" id="IPR008928">
    <property type="entry name" value="6-hairpin_glycosidase_sf"/>
</dbReference>
<organism evidence="5 6">
    <name type="scientific">Paenibacillus solani</name>
    <dbReference type="NCBI Taxonomy" id="1705565"/>
    <lineage>
        <taxon>Bacteria</taxon>
        <taxon>Bacillati</taxon>
        <taxon>Bacillota</taxon>
        <taxon>Bacilli</taxon>
        <taxon>Bacillales</taxon>
        <taxon>Paenibacillaceae</taxon>
        <taxon>Paenibacillus</taxon>
    </lineage>
</organism>
<dbReference type="InterPro" id="IPR011013">
    <property type="entry name" value="Gal_mutarotase_sf_dom"/>
</dbReference>
<comment type="caution">
    <text evidence="5">The sequence shown here is derived from an EMBL/GenBank/DDBJ whole genome shotgun (WGS) entry which is preliminary data.</text>
</comment>
<keyword evidence="2" id="KW-0808">Transferase</keyword>
<dbReference type="PATRIC" id="fig|1705565.3.peg.1944"/>
<dbReference type="PANTHER" id="PTHR37469:SF2">
    <property type="entry name" value="CELLOBIONIC ACID PHOSPHORYLASE"/>
    <property type="match status" value="1"/>
</dbReference>
<name>A0A0M1P0J2_9BACL</name>
<gene>
    <name evidence="5" type="ORF">AM231_00610</name>
</gene>
<dbReference type="InterPro" id="IPR012341">
    <property type="entry name" value="6hp_glycosidase-like_sf"/>
</dbReference>